<gene>
    <name evidence="10" type="ORF">AKO1_012765</name>
</gene>
<dbReference type="PANTHER" id="PTHR16140">
    <property type="entry name" value="NON-STRUCTURAL MAINTENANCE OF CHROMOSOMES ELEMENT 4"/>
    <property type="match status" value="1"/>
</dbReference>
<comment type="caution">
    <text evidence="10">The sequence shown here is derived from an EMBL/GenBank/DDBJ whole genome shotgun (WGS) entry which is preliminary data.</text>
</comment>
<dbReference type="GO" id="GO:0030915">
    <property type="term" value="C:Smc5-Smc6 complex"/>
    <property type="evidence" value="ECO:0007669"/>
    <property type="project" value="UniProtKB-UniRule"/>
</dbReference>
<feature type="region of interest" description="Disordered" evidence="8">
    <location>
        <begin position="1"/>
        <end position="85"/>
    </location>
</feature>
<protein>
    <recommendedName>
        <fullName evidence="7">Non-structural maintenance of chromosomes element 4</fullName>
    </recommendedName>
</protein>
<comment type="function">
    <text evidence="7">Component of the SMC5-SMC6 complex, that promotes sister chromatid alignment after DNA damage and facilitates double-stranded DNA breaks (DSBs) repair via homologous recombination between sister chromatids.</text>
</comment>
<reference evidence="10 11" key="1">
    <citation type="submission" date="2024-03" db="EMBL/GenBank/DDBJ databases">
        <title>The Acrasis kona genome and developmental transcriptomes reveal deep origins of eukaryotic multicellular pathways.</title>
        <authorList>
            <person name="Sheikh S."/>
            <person name="Fu C.-J."/>
            <person name="Brown M.W."/>
            <person name="Baldauf S.L."/>
        </authorList>
    </citation>
    <scope>NUCLEOTIDE SEQUENCE [LARGE SCALE GENOMIC DNA]</scope>
    <source>
        <strain evidence="10 11">ATCC MYA-3509</strain>
    </source>
</reference>
<dbReference type="EMBL" id="JAOPGA020000749">
    <property type="protein sequence ID" value="KAL0481313.1"/>
    <property type="molecule type" value="Genomic_DNA"/>
</dbReference>
<feature type="compositionally biased region" description="Polar residues" evidence="8">
    <location>
        <begin position="1"/>
        <end position="10"/>
    </location>
</feature>
<evidence type="ECO:0000256" key="2">
    <source>
        <dbReference type="ARBA" id="ARBA00008997"/>
    </source>
</evidence>
<evidence type="ECO:0000313" key="11">
    <source>
        <dbReference type="Proteomes" id="UP001431209"/>
    </source>
</evidence>
<evidence type="ECO:0000256" key="4">
    <source>
        <dbReference type="ARBA" id="ARBA00023172"/>
    </source>
</evidence>
<feature type="compositionally biased region" description="Polar residues" evidence="8">
    <location>
        <begin position="47"/>
        <end position="68"/>
    </location>
</feature>
<keyword evidence="5 7" id="KW-0234">DNA repair</keyword>
<keyword evidence="6 7" id="KW-0539">Nucleus</keyword>
<evidence type="ECO:0000259" key="9">
    <source>
        <dbReference type="Pfam" id="PF08743"/>
    </source>
</evidence>
<dbReference type="Pfam" id="PF08743">
    <property type="entry name" value="Nse4_C"/>
    <property type="match status" value="1"/>
</dbReference>
<dbReference type="PANTHER" id="PTHR16140:SF0">
    <property type="entry name" value="NON-STRUCTURAL MAINTENANCE OF CHROMOSOMES ELEMENT 4"/>
    <property type="match status" value="1"/>
</dbReference>
<feature type="domain" description="Non-structural maintenance of chromosome element 4 C-terminal" evidence="9">
    <location>
        <begin position="266"/>
        <end position="340"/>
    </location>
</feature>
<keyword evidence="11" id="KW-1185">Reference proteome</keyword>
<keyword evidence="3 7" id="KW-0227">DNA damage</keyword>
<proteinExistence type="inferred from homology"/>
<evidence type="ECO:0000256" key="6">
    <source>
        <dbReference type="ARBA" id="ARBA00023242"/>
    </source>
</evidence>
<feature type="compositionally biased region" description="Basic and acidic residues" evidence="8">
    <location>
        <begin position="69"/>
        <end position="84"/>
    </location>
</feature>
<dbReference type="InterPro" id="IPR014854">
    <property type="entry name" value="Nse4_C"/>
</dbReference>
<dbReference type="GO" id="GO:0005634">
    <property type="term" value="C:nucleus"/>
    <property type="evidence" value="ECO:0007669"/>
    <property type="project" value="UniProtKB-SubCell"/>
</dbReference>
<dbReference type="GO" id="GO:0006310">
    <property type="term" value="P:DNA recombination"/>
    <property type="evidence" value="ECO:0007669"/>
    <property type="project" value="UniProtKB-UniRule"/>
</dbReference>
<evidence type="ECO:0000313" key="10">
    <source>
        <dbReference type="EMBL" id="KAL0481313.1"/>
    </source>
</evidence>
<sequence length="352" mass="40512">MQQLLPNTRTGLHYINDRNHGQSNHPMVVEARTQHEESDLEEEELSQTSVDENSLQRNNVSNVSNRQQHLGDAKHKSDDDDSRRQLRGKILKLTRRMDATLTEPGEEQLLIKMKKGNKLFQNVRRAREGVLDAQWLTMASQLSVMQCQKIHQEDVVDPKKFINLLYLKYKKDGEEQFDWLALGKDVINKFCRTNTPNFMNGAVHIDVVKKTRRKAVRKSTTNTATMVQPESIKDQQITDDPTTRSLEALFKNVSKTIKTSNADKSFLGCVVDRQSFTKTIENIFNLSFLVKDGRVSLQNKEQELTLGLVNKQLRNNTEHQTKKQSILKMNLSLYQKMISNHADGPQQNNNQI</sequence>
<evidence type="ECO:0000256" key="8">
    <source>
        <dbReference type="SAM" id="MobiDB-lite"/>
    </source>
</evidence>
<evidence type="ECO:0000256" key="7">
    <source>
        <dbReference type="RuleBase" id="RU365071"/>
    </source>
</evidence>
<keyword evidence="4 7" id="KW-0233">DNA recombination</keyword>
<comment type="subunit">
    <text evidence="7">Component of the SMC5-SMC6 complex.</text>
</comment>
<evidence type="ECO:0000256" key="1">
    <source>
        <dbReference type="ARBA" id="ARBA00004123"/>
    </source>
</evidence>
<comment type="similarity">
    <text evidence="2 7">Belongs to the NSE4 family.</text>
</comment>
<dbReference type="Proteomes" id="UP001431209">
    <property type="component" value="Unassembled WGS sequence"/>
</dbReference>
<organism evidence="10 11">
    <name type="scientific">Acrasis kona</name>
    <dbReference type="NCBI Taxonomy" id="1008807"/>
    <lineage>
        <taxon>Eukaryota</taxon>
        <taxon>Discoba</taxon>
        <taxon>Heterolobosea</taxon>
        <taxon>Tetramitia</taxon>
        <taxon>Eutetramitia</taxon>
        <taxon>Acrasidae</taxon>
        <taxon>Acrasis</taxon>
    </lineage>
</organism>
<evidence type="ECO:0000256" key="5">
    <source>
        <dbReference type="ARBA" id="ARBA00023204"/>
    </source>
</evidence>
<dbReference type="GO" id="GO:0006281">
    <property type="term" value="P:DNA repair"/>
    <property type="evidence" value="ECO:0007669"/>
    <property type="project" value="UniProtKB-UniRule"/>
</dbReference>
<name>A0AAW2YWX8_9EUKA</name>
<comment type="subcellular location">
    <subcellularLocation>
        <location evidence="1 7">Nucleus</location>
    </subcellularLocation>
</comment>
<dbReference type="InterPro" id="IPR027786">
    <property type="entry name" value="Nse4/EID"/>
</dbReference>
<accession>A0AAW2YWX8</accession>
<dbReference type="AlphaFoldDB" id="A0AAW2YWX8"/>
<evidence type="ECO:0000256" key="3">
    <source>
        <dbReference type="ARBA" id="ARBA00022763"/>
    </source>
</evidence>